<protein>
    <submittedName>
        <fullName evidence="1">Acetyltransferase, GNAT family</fullName>
    </submittedName>
</protein>
<organism evidence="1 2">
    <name type="scientific">Citrobacter freundii</name>
    <dbReference type="NCBI Taxonomy" id="546"/>
    <lineage>
        <taxon>Bacteria</taxon>
        <taxon>Pseudomonadati</taxon>
        <taxon>Pseudomonadota</taxon>
        <taxon>Gammaproteobacteria</taxon>
        <taxon>Enterobacterales</taxon>
        <taxon>Enterobacteriaceae</taxon>
        <taxon>Citrobacter</taxon>
        <taxon>Citrobacter freundii complex</taxon>
    </lineage>
</organism>
<accession>A0A7G2IL68</accession>
<evidence type="ECO:0000313" key="1">
    <source>
        <dbReference type="EMBL" id="CDL37956.1"/>
    </source>
</evidence>
<dbReference type="AlphaFoldDB" id="A0A7G2IL68"/>
<evidence type="ECO:0000313" key="2">
    <source>
        <dbReference type="Proteomes" id="UP000019194"/>
    </source>
</evidence>
<name>A0A7G2IL68_CITFR</name>
<dbReference type="EMBL" id="CBWP010000032">
    <property type="protein sequence ID" value="CDL37956.1"/>
    <property type="molecule type" value="Genomic_DNA"/>
</dbReference>
<dbReference type="Proteomes" id="UP000019194">
    <property type="component" value="Unassembled WGS sequence"/>
</dbReference>
<reference evidence="1 2" key="1">
    <citation type="submission" date="2013-10" db="EMBL/GenBank/DDBJ databases">
        <title>Antibiotic resistance diversity of beta-lactamase producers in the General Hospital Vienna.</title>
        <authorList>
            <person name="Barisic I."/>
            <person name="Mitteregger D."/>
            <person name="Hirschl A.M."/>
            <person name="Noehammer C."/>
            <person name="Wiesinger-Mayr H."/>
        </authorList>
    </citation>
    <scope>NUCLEOTIDE SEQUENCE [LARGE SCALE GENOMIC DNA]</scope>
    <source>
        <strain evidence="1 2">ISC11</strain>
    </source>
</reference>
<dbReference type="GO" id="GO:0016740">
    <property type="term" value="F:transferase activity"/>
    <property type="evidence" value="ECO:0007669"/>
    <property type="project" value="UniProtKB-KW"/>
</dbReference>
<comment type="caution">
    <text evidence="1">The sequence shown here is derived from an EMBL/GenBank/DDBJ whole genome shotgun (WGS) entry which is preliminary data.</text>
</comment>
<sequence>MIDGEWPQCDAVLQRWLAAENFDEHGRQRRSMADFVTKSLHTE</sequence>
<proteinExistence type="predicted"/>